<accession>A0A9D4QUH5</accession>
<reference evidence="1" key="1">
    <citation type="journal article" date="2019" name="bioRxiv">
        <title>The Genome of the Zebra Mussel, Dreissena polymorpha: A Resource for Invasive Species Research.</title>
        <authorList>
            <person name="McCartney M.A."/>
            <person name="Auch B."/>
            <person name="Kono T."/>
            <person name="Mallez S."/>
            <person name="Zhang Y."/>
            <person name="Obille A."/>
            <person name="Becker A."/>
            <person name="Abrahante J.E."/>
            <person name="Garbe J."/>
            <person name="Badalamenti J.P."/>
            <person name="Herman A."/>
            <person name="Mangelson H."/>
            <person name="Liachko I."/>
            <person name="Sullivan S."/>
            <person name="Sone E.D."/>
            <person name="Koren S."/>
            <person name="Silverstein K.A.T."/>
            <person name="Beckman K.B."/>
            <person name="Gohl D.M."/>
        </authorList>
    </citation>
    <scope>NUCLEOTIDE SEQUENCE</scope>
    <source>
        <strain evidence="1">Duluth1</strain>
        <tissue evidence="1">Whole animal</tissue>
    </source>
</reference>
<evidence type="ECO:0000313" key="2">
    <source>
        <dbReference type="Proteomes" id="UP000828390"/>
    </source>
</evidence>
<proteinExistence type="predicted"/>
<sequence>METELCLVVRDGLDEWVAPDGCNLAEPSMTGFQKDKCTVLTTARPWKLADERIKISQIEILLEFQGISYPDKFCKNILGA</sequence>
<organism evidence="1 2">
    <name type="scientific">Dreissena polymorpha</name>
    <name type="common">Zebra mussel</name>
    <name type="synonym">Mytilus polymorpha</name>
    <dbReference type="NCBI Taxonomy" id="45954"/>
    <lineage>
        <taxon>Eukaryota</taxon>
        <taxon>Metazoa</taxon>
        <taxon>Spiralia</taxon>
        <taxon>Lophotrochozoa</taxon>
        <taxon>Mollusca</taxon>
        <taxon>Bivalvia</taxon>
        <taxon>Autobranchia</taxon>
        <taxon>Heteroconchia</taxon>
        <taxon>Euheterodonta</taxon>
        <taxon>Imparidentia</taxon>
        <taxon>Neoheterodontei</taxon>
        <taxon>Myida</taxon>
        <taxon>Dreissenoidea</taxon>
        <taxon>Dreissenidae</taxon>
        <taxon>Dreissena</taxon>
    </lineage>
</organism>
<reference evidence="1" key="2">
    <citation type="submission" date="2020-11" db="EMBL/GenBank/DDBJ databases">
        <authorList>
            <person name="McCartney M.A."/>
            <person name="Auch B."/>
            <person name="Kono T."/>
            <person name="Mallez S."/>
            <person name="Becker A."/>
            <person name="Gohl D.M."/>
            <person name="Silverstein K.A.T."/>
            <person name="Koren S."/>
            <person name="Bechman K.B."/>
            <person name="Herman A."/>
            <person name="Abrahante J.E."/>
            <person name="Garbe J."/>
        </authorList>
    </citation>
    <scope>NUCLEOTIDE SEQUENCE</scope>
    <source>
        <strain evidence="1">Duluth1</strain>
        <tissue evidence="1">Whole animal</tissue>
    </source>
</reference>
<gene>
    <name evidence="1" type="ORF">DPMN_086347</name>
</gene>
<name>A0A9D4QUH5_DREPO</name>
<comment type="caution">
    <text evidence="1">The sequence shown here is derived from an EMBL/GenBank/DDBJ whole genome shotgun (WGS) entry which is preliminary data.</text>
</comment>
<dbReference type="Proteomes" id="UP000828390">
    <property type="component" value="Unassembled WGS sequence"/>
</dbReference>
<protein>
    <submittedName>
        <fullName evidence="1">Uncharacterized protein</fullName>
    </submittedName>
</protein>
<keyword evidence="2" id="KW-1185">Reference proteome</keyword>
<evidence type="ECO:0000313" key="1">
    <source>
        <dbReference type="EMBL" id="KAH3844096.1"/>
    </source>
</evidence>
<dbReference type="AlphaFoldDB" id="A0A9D4QUH5"/>
<dbReference type="EMBL" id="JAIWYP010000003">
    <property type="protein sequence ID" value="KAH3844096.1"/>
    <property type="molecule type" value="Genomic_DNA"/>
</dbReference>